<dbReference type="InterPro" id="IPR036388">
    <property type="entry name" value="WH-like_DNA-bd_sf"/>
</dbReference>
<evidence type="ECO:0000256" key="4">
    <source>
        <dbReference type="ARBA" id="ARBA00023125"/>
    </source>
</evidence>
<dbReference type="Gene3D" id="1.10.10.10">
    <property type="entry name" value="Winged helix-like DNA-binding domain superfamily/Winged helix DNA-binding domain"/>
    <property type="match status" value="1"/>
</dbReference>
<evidence type="ECO:0000313" key="11">
    <source>
        <dbReference type="Proteomes" id="UP001516061"/>
    </source>
</evidence>
<dbReference type="Proteomes" id="UP001516061">
    <property type="component" value="Unassembled WGS sequence"/>
</dbReference>
<dbReference type="PANTHER" id="PTHR48111:SF4">
    <property type="entry name" value="DNA-BINDING DUAL TRANSCRIPTIONAL REGULATOR OMPR"/>
    <property type="match status" value="1"/>
</dbReference>
<dbReference type="InterPro" id="IPR039420">
    <property type="entry name" value="WalR-like"/>
</dbReference>
<dbReference type="EMBL" id="JABSNM010000004">
    <property type="protein sequence ID" value="NRT55457.1"/>
    <property type="molecule type" value="Genomic_DNA"/>
</dbReference>
<dbReference type="PROSITE" id="PS50110">
    <property type="entry name" value="RESPONSE_REGULATORY"/>
    <property type="match status" value="1"/>
</dbReference>
<dbReference type="InterPro" id="IPR001789">
    <property type="entry name" value="Sig_transdc_resp-reg_receiver"/>
</dbReference>
<evidence type="ECO:0000313" key="10">
    <source>
        <dbReference type="EMBL" id="NRT55457.1"/>
    </source>
</evidence>
<accession>A0ABX2FZN7</accession>
<keyword evidence="1" id="KW-0597">Phosphoprotein</keyword>
<gene>
    <name evidence="10" type="ORF">HNQ01_001169</name>
</gene>
<sequence length="257" mass="28269">MERTVTHDFALPPVTPGAAPASWHLLLAGLPYSDTTRLQTLMRGYGHRVSVAHGLAQVQSRLVDDEVDVLLHGSEQQTTIDDITRLPCRPARICLVDSTDARARIEALDAGADDCLSRPYAPRELIARVAAVLRRRQSQGLRMPVPANDAGRVIAFGDWRYETSARRLSVPGGFEVDLSPAEARLLMAFLDHPNAVLEREHLLEAALGRAPESESGERSIDLLVSRLRQKMGDDPRQPRGIRTIRGVGYLFGAMNAL</sequence>
<evidence type="ECO:0000256" key="6">
    <source>
        <dbReference type="PROSITE-ProRule" id="PRU00169"/>
    </source>
</evidence>
<proteinExistence type="predicted"/>
<evidence type="ECO:0000256" key="7">
    <source>
        <dbReference type="PROSITE-ProRule" id="PRU01091"/>
    </source>
</evidence>
<organism evidence="10 11">
    <name type="scientific">Sphaerotilus uruguayifluvii</name>
    <dbReference type="NCBI Taxonomy" id="2735897"/>
    <lineage>
        <taxon>Bacteria</taxon>
        <taxon>Pseudomonadati</taxon>
        <taxon>Pseudomonadota</taxon>
        <taxon>Betaproteobacteria</taxon>
        <taxon>Burkholderiales</taxon>
        <taxon>Sphaerotilaceae</taxon>
        <taxon>Sphaerotilus</taxon>
    </lineage>
</organism>
<feature type="DNA-binding region" description="OmpR/PhoB-type" evidence="7">
    <location>
        <begin position="151"/>
        <end position="253"/>
    </location>
</feature>
<reference evidence="10 11" key="1">
    <citation type="submission" date="2020-05" db="EMBL/GenBank/DDBJ databases">
        <title>Genomic Encyclopedia of Type Strains, Phase IV (KMG-V): Genome sequencing to study the core and pangenomes of soil and plant-associated prokaryotes.</title>
        <authorList>
            <person name="Whitman W."/>
        </authorList>
    </citation>
    <scope>NUCLEOTIDE SEQUENCE [LARGE SCALE GENOMIC DNA]</scope>
    <source>
        <strain evidence="10 11">C29</strain>
    </source>
</reference>
<keyword evidence="3" id="KW-0805">Transcription regulation</keyword>
<dbReference type="RefSeq" id="WP_173804435.1">
    <property type="nucleotide sequence ID" value="NZ_JABSNM010000004.1"/>
</dbReference>
<feature type="domain" description="Response regulatory" evidence="8">
    <location>
        <begin position="24"/>
        <end position="133"/>
    </location>
</feature>
<dbReference type="SUPFAM" id="SSF46894">
    <property type="entry name" value="C-terminal effector domain of the bipartite response regulators"/>
    <property type="match status" value="1"/>
</dbReference>
<keyword evidence="5" id="KW-0804">Transcription</keyword>
<comment type="caution">
    <text evidence="10">The sequence shown here is derived from an EMBL/GenBank/DDBJ whole genome shotgun (WGS) entry which is preliminary data.</text>
</comment>
<evidence type="ECO:0000256" key="5">
    <source>
        <dbReference type="ARBA" id="ARBA00023163"/>
    </source>
</evidence>
<evidence type="ECO:0000259" key="9">
    <source>
        <dbReference type="PROSITE" id="PS51755"/>
    </source>
</evidence>
<evidence type="ECO:0000259" key="8">
    <source>
        <dbReference type="PROSITE" id="PS50110"/>
    </source>
</evidence>
<feature type="domain" description="OmpR/PhoB-type" evidence="9">
    <location>
        <begin position="151"/>
        <end position="253"/>
    </location>
</feature>
<protein>
    <submittedName>
        <fullName evidence="10">DNA-binding response OmpR family regulator</fullName>
    </submittedName>
</protein>
<dbReference type="SMART" id="SM00862">
    <property type="entry name" value="Trans_reg_C"/>
    <property type="match status" value="1"/>
</dbReference>
<dbReference type="CDD" id="cd00383">
    <property type="entry name" value="trans_reg_C"/>
    <property type="match status" value="1"/>
</dbReference>
<dbReference type="GO" id="GO:0003677">
    <property type="term" value="F:DNA binding"/>
    <property type="evidence" value="ECO:0007669"/>
    <property type="project" value="UniProtKB-KW"/>
</dbReference>
<dbReference type="PROSITE" id="PS51755">
    <property type="entry name" value="OMPR_PHOB"/>
    <property type="match status" value="1"/>
</dbReference>
<keyword evidence="2" id="KW-0902">Two-component regulatory system</keyword>
<dbReference type="PANTHER" id="PTHR48111">
    <property type="entry name" value="REGULATOR OF RPOS"/>
    <property type="match status" value="1"/>
</dbReference>
<dbReference type="InterPro" id="IPR011006">
    <property type="entry name" value="CheY-like_superfamily"/>
</dbReference>
<keyword evidence="11" id="KW-1185">Reference proteome</keyword>
<keyword evidence="4 7" id="KW-0238">DNA-binding</keyword>
<comment type="caution">
    <text evidence="6">Lacks conserved residue(s) required for the propagation of feature annotation.</text>
</comment>
<evidence type="ECO:0000256" key="1">
    <source>
        <dbReference type="ARBA" id="ARBA00022553"/>
    </source>
</evidence>
<dbReference type="InterPro" id="IPR016032">
    <property type="entry name" value="Sig_transdc_resp-reg_C-effctor"/>
</dbReference>
<name>A0ABX2FZN7_9BURK</name>
<dbReference type="Gene3D" id="3.40.50.2300">
    <property type="match status" value="1"/>
</dbReference>
<dbReference type="Pfam" id="PF00486">
    <property type="entry name" value="Trans_reg_C"/>
    <property type="match status" value="1"/>
</dbReference>
<evidence type="ECO:0000256" key="2">
    <source>
        <dbReference type="ARBA" id="ARBA00023012"/>
    </source>
</evidence>
<dbReference type="InterPro" id="IPR001867">
    <property type="entry name" value="OmpR/PhoB-type_DNA-bd"/>
</dbReference>
<dbReference type="SUPFAM" id="SSF52172">
    <property type="entry name" value="CheY-like"/>
    <property type="match status" value="1"/>
</dbReference>
<evidence type="ECO:0000256" key="3">
    <source>
        <dbReference type="ARBA" id="ARBA00023015"/>
    </source>
</evidence>